<evidence type="ECO:0000313" key="11">
    <source>
        <dbReference type="Proteomes" id="UP001204445"/>
    </source>
</evidence>
<comment type="function">
    <text evidence="1">Part of the ABC transporter complex LptBFG involved in the translocation of lipopolysaccharide (LPS) from the inner membrane to the outer membrane.</text>
</comment>
<dbReference type="GO" id="GO:0055085">
    <property type="term" value="P:transmembrane transport"/>
    <property type="evidence" value="ECO:0007669"/>
    <property type="project" value="InterPro"/>
</dbReference>
<dbReference type="PANTHER" id="PTHR33529">
    <property type="entry name" value="SLR0882 PROTEIN-RELATED"/>
    <property type="match status" value="1"/>
</dbReference>
<organism evidence="10 11">
    <name type="scientific">Methylohalomonas lacus</name>
    <dbReference type="NCBI Taxonomy" id="398773"/>
    <lineage>
        <taxon>Bacteria</taxon>
        <taxon>Pseudomonadati</taxon>
        <taxon>Pseudomonadota</taxon>
        <taxon>Gammaproteobacteria</taxon>
        <taxon>Methylohalomonadales</taxon>
        <taxon>Methylohalomonadaceae</taxon>
        <taxon>Methylohalomonas</taxon>
    </lineage>
</organism>
<dbReference type="Pfam" id="PF03739">
    <property type="entry name" value="LptF_LptG"/>
    <property type="match status" value="1"/>
</dbReference>
<evidence type="ECO:0000256" key="7">
    <source>
        <dbReference type="ARBA" id="ARBA00023136"/>
    </source>
</evidence>
<evidence type="ECO:0000256" key="6">
    <source>
        <dbReference type="ARBA" id="ARBA00022989"/>
    </source>
</evidence>
<dbReference type="Proteomes" id="UP001204445">
    <property type="component" value="Unassembled WGS sequence"/>
</dbReference>
<feature type="transmembrane region" description="Helical" evidence="9">
    <location>
        <begin position="12"/>
        <end position="33"/>
    </location>
</feature>
<dbReference type="RefSeq" id="WP_259053561.1">
    <property type="nucleotide sequence ID" value="NZ_JANUCT010000001.1"/>
</dbReference>
<gene>
    <name evidence="10" type="ORF">J2T55_000162</name>
</gene>
<dbReference type="GO" id="GO:0015920">
    <property type="term" value="P:lipopolysaccharide transport"/>
    <property type="evidence" value="ECO:0007669"/>
    <property type="project" value="TreeGrafter"/>
</dbReference>
<evidence type="ECO:0000256" key="8">
    <source>
        <dbReference type="ARBA" id="ARBA00026081"/>
    </source>
</evidence>
<dbReference type="NCBIfam" id="TIGR04408">
    <property type="entry name" value="LptG_lptG"/>
    <property type="match status" value="1"/>
</dbReference>
<evidence type="ECO:0000256" key="2">
    <source>
        <dbReference type="ARBA" id="ARBA00004651"/>
    </source>
</evidence>
<feature type="transmembrane region" description="Helical" evidence="9">
    <location>
        <begin position="64"/>
        <end position="81"/>
    </location>
</feature>
<keyword evidence="4" id="KW-1003">Cell membrane</keyword>
<comment type="subunit">
    <text evidence="8">Component of the lipopolysaccharide transport and assembly complex. The LptBFG transporter is composed of two ATP-binding proteins (LptB) and two transmembrane proteins (LptF and LptG).</text>
</comment>
<dbReference type="InterPro" id="IPR005495">
    <property type="entry name" value="LptG/LptF_permease"/>
</dbReference>
<evidence type="ECO:0000256" key="3">
    <source>
        <dbReference type="ARBA" id="ARBA00007725"/>
    </source>
</evidence>
<comment type="similarity">
    <text evidence="3">Belongs to the LptF/LptG family.</text>
</comment>
<keyword evidence="6 9" id="KW-1133">Transmembrane helix</keyword>
<keyword evidence="11" id="KW-1185">Reference proteome</keyword>
<feature type="transmembrane region" description="Helical" evidence="9">
    <location>
        <begin position="332"/>
        <end position="350"/>
    </location>
</feature>
<dbReference type="EMBL" id="JANUCT010000001">
    <property type="protein sequence ID" value="MCS3902170.1"/>
    <property type="molecule type" value="Genomic_DNA"/>
</dbReference>
<proteinExistence type="inferred from homology"/>
<name>A0AAE3L0K7_9GAMM</name>
<sequence length="354" mass="39898">MVIIDRYLGTMLIRTTALVLFVLMLLFAFFSLIDQLEDTGRGAFGVYNAFEYVALTMPRTVAELFPIAAVIGAMTTLGLFARNSELTVIRAAGVSRNRVLYGLLKGGLVLAVVAVMLAEIVAPPAEQAAQKRRSVALSEQISTESRYGFWVRDGNSYINIRTLLPDDEFRDIYIYEFDGSNRLRFSTHAERAHYRDGEWRLFDLQQTVIDREKVRQKAIESADWDTQLNPDVINLVVVKPEHLGLFDLREYIDYLAANNQNTLRYRQALWSKIVYPFSILVLIALAVPLVKAEARSGAIGQRIFIGTLIGILFHIVNQAMSHLGVVFKLSPVFSAALPSVVIFVVTLWLIRRSH</sequence>
<feature type="transmembrane region" description="Helical" evidence="9">
    <location>
        <begin position="302"/>
        <end position="320"/>
    </location>
</feature>
<accession>A0AAE3L0K7</accession>
<feature type="transmembrane region" description="Helical" evidence="9">
    <location>
        <begin position="102"/>
        <end position="122"/>
    </location>
</feature>
<evidence type="ECO:0000256" key="5">
    <source>
        <dbReference type="ARBA" id="ARBA00022692"/>
    </source>
</evidence>
<evidence type="ECO:0000256" key="1">
    <source>
        <dbReference type="ARBA" id="ARBA00002265"/>
    </source>
</evidence>
<dbReference type="GO" id="GO:0043190">
    <property type="term" value="C:ATP-binding cassette (ABC) transporter complex"/>
    <property type="evidence" value="ECO:0007669"/>
    <property type="project" value="InterPro"/>
</dbReference>
<keyword evidence="5 9" id="KW-0812">Transmembrane</keyword>
<comment type="subcellular location">
    <subcellularLocation>
        <location evidence="2">Cell membrane</location>
        <topology evidence="2">Multi-pass membrane protein</topology>
    </subcellularLocation>
</comment>
<keyword evidence="7 9" id="KW-0472">Membrane</keyword>
<evidence type="ECO:0000313" key="10">
    <source>
        <dbReference type="EMBL" id="MCS3902170.1"/>
    </source>
</evidence>
<dbReference type="PANTHER" id="PTHR33529:SF2">
    <property type="entry name" value="LIPOPOLYSACCHARIDE EXPORT SYSTEM PERMEASE PROTEIN LPTG"/>
    <property type="match status" value="1"/>
</dbReference>
<feature type="transmembrane region" description="Helical" evidence="9">
    <location>
        <begin position="273"/>
        <end position="290"/>
    </location>
</feature>
<dbReference type="InterPro" id="IPR030923">
    <property type="entry name" value="LptG"/>
</dbReference>
<protein>
    <submittedName>
        <fullName evidence="10">Lipopolysaccharide export system permease protein</fullName>
    </submittedName>
</protein>
<evidence type="ECO:0000256" key="9">
    <source>
        <dbReference type="SAM" id="Phobius"/>
    </source>
</evidence>
<reference evidence="10" key="1">
    <citation type="submission" date="2022-08" db="EMBL/GenBank/DDBJ databases">
        <title>Genomic Encyclopedia of Type Strains, Phase III (KMG-III): the genomes of soil and plant-associated and newly described type strains.</title>
        <authorList>
            <person name="Whitman W."/>
        </authorList>
    </citation>
    <scope>NUCLEOTIDE SEQUENCE</scope>
    <source>
        <strain evidence="10">HMT 1</strain>
    </source>
</reference>
<dbReference type="AlphaFoldDB" id="A0AAE3L0K7"/>
<evidence type="ECO:0000256" key="4">
    <source>
        <dbReference type="ARBA" id="ARBA00022475"/>
    </source>
</evidence>
<comment type="caution">
    <text evidence="10">The sequence shown here is derived from an EMBL/GenBank/DDBJ whole genome shotgun (WGS) entry which is preliminary data.</text>
</comment>